<keyword evidence="5 7" id="KW-1133">Transmembrane helix</keyword>
<comment type="subcellular location">
    <subcellularLocation>
        <location evidence="1">Cell membrane</location>
        <topology evidence="1">Multi-pass membrane protein</topology>
    </subcellularLocation>
</comment>
<dbReference type="RefSeq" id="WP_125207122.1">
    <property type="nucleotide sequence ID" value="NZ_PQNK01000007.1"/>
</dbReference>
<keyword evidence="6 7" id="KW-0472">Membrane</keyword>
<feature type="transmembrane region" description="Helical" evidence="7">
    <location>
        <begin position="179"/>
        <end position="197"/>
    </location>
</feature>
<accession>A0A3R8RE29</accession>
<evidence type="ECO:0000313" key="9">
    <source>
        <dbReference type="EMBL" id="RRO86721.1"/>
    </source>
</evidence>
<reference evidence="9 10" key="1">
    <citation type="submission" date="2018-01" db="EMBL/GenBank/DDBJ databases">
        <title>Twenty Corynebacterium bovis Genomes.</title>
        <authorList>
            <person name="Gulvik C.A."/>
        </authorList>
    </citation>
    <scope>NUCLEOTIDE SEQUENCE [LARGE SCALE GENOMIC DNA]</scope>
    <source>
        <strain evidence="9 10">F6900</strain>
    </source>
</reference>
<feature type="domain" description="VTT" evidence="8">
    <location>
        <begin position="34"/>
        <end position="160"/>
    </location>
</feature>
<organism evidence="9 10">
    <name type="scientific">Corynebacterium bovis</name>
    <dbReference type="NCBI Taxonomy" id="36808"/>
    <lineage>
        <taxon>Bacteria</taxon>
        <taxon>Bacillati</taxon>
        <taxon>Actinomycetota</taxon>
        <taxon>Actinomycetes</taxon>
        <taxon>Mycobacteriales</taxon>
        <taxon>Corynebacteriaceae</taxon>
        <taxon>Corynebacterium</taxon>
    </lineage>
</organism>
<evidence type="ECO:0000259" key="8">
    <source>
        <dbReference type="Pfam" id="PF09335"/>
    </source>
</evidence>
<dbReference type="Proteomes" id="UP000276526">
    <property type="component" value="Unassembled WGS sequence"/>
</dbReference>
<dbReference type="GO" id="GO:0005886">
    <property type="term" value="C:plasma membrane"/>
    <property type="evidence" value="ECO:0007669"/>
    <property type="project" value="UniProtKB-SubCell"/>
</dbReference>
<evidence type="ECO:0000313" key="10">
    <source>
        <dbReference type="Proteomes" id="UP000276526"/>
    </source>
</evidence>
<dbReference type="PANTHER" id="PTHR42709">
    <property type="entry name" value="ALKALINE PHOSPHATASE LIKE PROTEIN"/>
    <property type="match status" value="1"/>
</dbReference>
<feature type="transmembrane region" description="Helical" evidence="7">
    <location>
        <begin position="20"/>
        <end position="45"/>
    </location>
</feature>
<evidence type="ECO:0000256" key="3">
    <source>
        <dbReference type="ARBA" id="ARBA00022475"/>
    </source>
</evidence>
<feature type="transmembrane region" description="Helical" evidence="7">
    <location>
        <begin position="57"/>
        <end position="82"/>
    </location>
</feature>
<evidence type="ECO:0000256" key="1">
    <source>
        <dbReference type="ARBA" id="ARBA00004651"/>
    </source>
</evidence>
<keyword evidence="4 7" id="KW-0812">Transmembrane</keyword>
<dbReference type="AlphaFoldDB" id="A0A3R8RE29"/>
<gene>
    <name evidence="9" type="ORF">CXF48_05440</name>
</gene>
<evidence type="ECO:0000256" key="6">
    <source>
        <dbReference type="ARBA" id="ARBA00023136"/>
    </source>
</evidence>
<evidence type="ECO:0000256" key="4">
    <source>
        <dbReference type="ARBA" id="ARBA00022692"/>
    </source>
</evidence>
<comment type="similarity">
    <text evidence="2">Belongs to the DedA family.</text>
</comment>
<keyword evidence="3" id="KW-1003">Cell membrane</keyword>
<dbReference type="InterPro" id="IPR032816">
    <property type="entry name" value="VTT_dom"/>
</dbReference>
<dbReference type="EMBL" id="PQNK01000007">
    <property type="protein sequence ID" value="RRO86721.1"/>
    <property type="molecule type" value="Genomic_DNA"/>
</dbReference>
<feature type="transmembrane region" description="Helical" evidence="7">
    <location>
        <begin position="139"/>
        <end position="159"/>
    </location>
</feature>
<evidence type="ECO:0000256" key="2">
    <source>
        <dbReference type="ARBA" id="ARBA00010792"/>
    </source>
</evidence>
<dbReference type="Pfam" id="PF09335">
    <property type="entry name" value="VTT_dom"/>
    <property type="match status" value="1"/>
</dbReference>
<sequence>MLSSLVDSVVSLVDTFGGPGVGLAILAETVLPFIPSEVILPLAGFTSTQGQMSAWSAFIWATVASTVMGYILYWVGVAIGAVRLRRWADRMWLTEAADVDRALRWFDRFGSASVLICRMLPGLRVLISVPAGVHRMPLVRFGVLTTVGSIVWNAALIWLGIALGENWHRVSDTIEKYSVWFYLACGVAVVAVLVVLVRRAVRRRARPAAGTVPGDDAASPRDDA</sequence>
<evidence type="ECO:0000256" key="7">
    <source>
        <dbReference type="SAM" id="Phobius"/>
    </source>
</evidence>
<name>A0A3R8RE29_9CORY</name>
<dbReference type="InterPro" id="IPR051311">
    <property type="entry name" value="DedA_domain"/>
</dbReference>
<proteinExistence type="inferred from homology"/>
<evidence type="ECO:0000256" key="5">
    <source>
        <dbReference type="ARBA" id="ARBA00022989"/>
    </source>
</evidence>
<comment type="caution">
    <text evidence="9">The sequence shown here is derived from an EMBL/GenBank/DDBJ whole genome shotgun (WGS) entry which is preliminary data.</text>
</comment>
<protein>
    <recommendedName>
        <fullName evidence="8">VTT domain-containing protein</fullName>
    </recommendedName>
</protein>
<dbReference type="PANTHER" id="PTHR42709:SF6">
    <property type="entry name" value="UNDECAPRENYL PHOSPHATE TRANSPORTER A"/>
    <property type="match status" value="1"/>
</dbReference>